<organism evidence="1 2">
    <name type="scientific">Eretmocerus hayati</name>
    <dbReference type="NCBI Taxonomy" id="131215"/>
    <lineage>
        <taxon>Eukaryota</taxon>
        <taxon>Metazoa</taxon>
        <taxon>Ecdysozoa</taxon>
        <taxon>Arthropoda</taxon>
        <taxon>Hexapoda</taxon>
        <taxon>Insecta</taxon>
        <taxon>Pterygota</taxon>
        <taxon>Neoptera</taxon>
        <taxon>Endopterygota</taxon>
        <taxon>Hymenoptera</taxon>
        <taxon>Apocrita</taxon>
        <taxon>Proctotrupomorpha</taxon>
        <taxon>Chalcidoidea</taxon>
        <taxon>Aphelinidae</taxon>
        <taxon>Aphelininae</taxon>
        <taxon>Eretmocerus</taxon>
    </lineage>
</organism>
<reference evidence="1" key="1">
    <citation type="submission" date="2023-04" db="EMBL/GenBank/DDBJ databases">
        <title>A chromosome-level genome assembly of the parasitoid wasp Eretmocerus hayati.</title>
        <authorList>
            <person name="Zhong Y."/>
            <person name="Liu S."/>
            <person name="Liu Y."/>
        </authorList>
    </citation>
    <scope>NUCLEOTIDE SEQUENCE</scope>
    <source>
        <strain evidence="1">ZJU_SS_LIU_2023</strain>
    </source>
</reference>
<dbReference type="EMBL" id="CM056743">
    <property type="protein sequence ID" value="KAJ8670047.1"/>
    <property type="molecule type" value="Genomic_DNA"/>
</dbReference>
<evidence type="ECO:0000313" key="1">
    <source>
        <dbReference type="EMBL" id="KAJ8670047.1"/>
    </source>
</evidence>
<accession>A0ACC2NIH4</accession>
<gene>
    <name evidence="1" type="ORF">QAD02_001306</name>
</gene>
<keyword evidence="2" id="KW-1185">Reference proteome</keyword>
<evidence type="ECO:0000313" key="2">
    <source>
        <dbReference type="Proteomes" id="UP001239111"/>
    </source>
</evidence>
<proteinExistence type="predicted"/>
<dbReference type="Proteomes" id="UP001239111">
    <property type="component" value="Chromosome 3"/>
</dbReference>
<name>A0ACC2NIH4_9HYME</name>
<protein>
    <submittedName>
        <fullName evidence="1">Uncharacterized protein</fullName>
    </submittedName>
</protein>
<feature type="non-terminal residue" evidence="1">
    <location>
        <position position="590"/>
    </location>
</feature>
<comment type="caution">
    <text evidence="1">The sequence shown here is derived from an EMBL/GenBank/DDBJ whole genome shotgun (WGS) entry which is preliminary data.</text>
</comment>
<sequence>MPILALYRNLYVDPCLPNSCCHKECLDIAFLILVKMDQNVDPCNDFYRFACGNFLRKVSFPQNGPSLKKKGSFTDIVSTVYLQIKSILEDEIQSNDLRVLKNIKNYYKICTNEVLVEKQGLEPLHNILKEFGGWPVLNTDKRIGSDVSWMDSVYKSHKLGYPSSSFITLKIVVDPKNSTHRVLQLDQASLGLAKEHLSKGEDDITVREYLSFMVDIAEMLGAHKDRARIEMQESLRFEISLANISRGEERGRNATALYKMMTVRELIREFPSFPWLDYINKLLAPNVIIAEDEPVMVNVPSYIAGLEKLLKKTSNRTLANYAIWRVVKTSIVHLNSQIRKREEAYLSVIPGAVHRMTKWVECVSLVLRYFGFAVGSLYERLHFNKKLKERLGEVTSNIQRELENVFLTVNWMDEDTKEAALKKARSMSQHIGYPDDSVQDLEIEEYYRNFTVDPKSSILHASLSVSRTIRNRNVGKLREPVGANEWIYKVNPVDVFAAYFPNFNSIVLTASIFQEEYLKPGVPNYVDYGTIGMIVGHEMMHAFDDLGSQYDEKGNIKEWWTDNTRTEFGKRVQCLINQANNYTPIEGSIK</sequence>